<sequence length="438" mass="48757">MVEEGEKRAARDEKWNLPSSLSTANLSPDARIRYVSSAIEDILGYLPPEVLNRPIWEFFHPDELSQARTIYSRSVRHDKAAGLNYFRVRHKHGHWVACECVFTIVCDVLIASTSVYHRGKRSQMRAADAPIVRRLFASSSRDPRYHMLSCMSTKFKPSPPPSSSSPFAAHEPRAALFLNRFTRSAAVIYATPSIVNVLGIPPSSLISTSFYYCIEECCLPKAVQCLESAKANDSIAYLRFWFRDPTDHYNNTYSHPPPERRRRYTNAETNTNDYNTYPSQSGCGQGPGSEMQSLSTPYGSSTPTSSQHSNQRPSTSCSTLFLTHPAPIELEAIVSCSSDGLLSRPSSIYPGYASFAPERHSSSFHLISPVSTSDITSTASILTYSIQLPLAYFSARLVRFSRLSHPSLPFIDSCSIFAPRSLLAVTVTVLFRHLSSIS</sequence>
<feature type="compositionally biased region" description="Low complexity" evidence="1">
    <location>
        <begin position="293"/>
        <end position="306"/>
    </location>
</feature>
<dbReference type="InterPro" id="IPR035965">
    <property type="entry name" value="PAS-like_dom_sf"/>
</dbReference>
<dbReference type="InterPro" id="IPR013655">
    <property type="entry name" value="PAS_fold_3"/>
</dbReference>
<dbReference type="NCBIfam" id="TIGR00229">
    <property type="entry name" value="sensory_box"/>
    <property type="match status" value="1"/>
</dbReference>
<keyword evidence="4" id="KW-1185">Reference proteome</keyword>
<dbReference type="SMART" id="SM00091">
    <property type="entry name" value="PAS"/>
    <property type="match status" value="1"/>
</dbReference>
<dbReference type="SUPFAM" id="SSF55785">
    <property type="entry name" value="PYP-like sensor domain (PAS domain)"/>
    <property type="match status" value="1"/>
</dbReference>
<evidence type="ECO:0000259" key="2">
    <source>
        <dbReference type="PROSITE" id="PS50112"/>
    </source>
</evidence>
<dbReference type="PROSITE" id="PS50112">
    <property type="entry name" value="PAS"/>
    <property type="match status" value="1"/>
</dbReference>
<name>F2PGQ1_TRIEC</name>
<evidence type="ECO:0000313" key="4">
    <source>
        <dbReference type="Proteomes" id="UP000009169"/>
    </source>
</evidence>
<reference evidence="4" key="1">
    <citation type="journal article" date="2012" name="MBio">
        <title>Comparative genome analysis of Trichophyton rubrum and related dermatophytes reveals candidate genes involved in infection.</title>
        <authorList>
            <person name="Martinez D.A."/>
            <person name="Oliver B.G."/>
            <person name="Graeser Y."/>
            <person name="Goldberg J.M."/>
            <person name="Li W."/>
            <person name="Martinez-Rossi N.M."/>
            <person name="Monod M."/>
            <person name="Shelest E."/>
            <person name="Barton R.C."/>
            <person name="Birch E."/>
            <person name="Brakhage A.A."/>
            <person name="Chen Z."/>
            <person name="Gurr S.J."/>
            <person name="Heiman D."/>
            <person name="Heitman J."/>
            <person name="Kosti I."/>
            <person name="Rossi A."/>
            <person name="Saif S."/>
            <person name="Samalova M."/>
            <person name="Saunders C.W."/>
            <person name="Shea T."/>
            <person name="Summerbell R.C."/>
            <person name="Xu J."/>
            <person name="Young S."/>
            <person name="Zeng Q."/>
            <person name="Birren B.W."/>
            <person name="Cuomo C.A."/>
            <person name="White T.C."/>
        </authorList>
    </citation>
    <scope>NUCLEOTIDE SEQUENCE [LARGE SCALE GENOMIC DNA]</scope>
    <source>
        <strain evidence="4">ATCC MYA-4606 / CBS 127.97</strain>
    </source>
</reference>
<feature type="domain" description="PAS" evidence="2">
    <location>
        <begin position="26"/>
        <end position="78"/>
    </location>
</feature>
<evidence type="ECO:0000313" key="3">
    <source>
        <dbReference type="EMBL" id="EGE01069.1"/>
    </source>
</evidence>
<feature type="compositionally biased region" description="Polar residues" evidence="1">
    <location>
        <begin position="307"/>
        <end position="317"/>
    </location>
</feature>
<dbReference type="InterPro" id="IPR000014">
    <property type="entry name" value="PAS"/>
</dbReference>
<dbReference type="AlphaFoldDB" id="F2PGQ1"/>
<feature type="region of interest" description="Disordered" evidence="1">
    <location>
        <begin position="269"/>
        <end position="317"/>
    </location>
</feature>
<accession>F2PGQ1</accession>
<dbReference type="Gene3D" id="3.30.450.20">
    <property type="entry name" value="PAS domain"/>
    <property type="match status" value="1"/>
</dbReference>
<protein>
    <recommendedName>
        <fullName evidence="2">PAS domain-containing protein</fullName>
    </recommendedName>
</protein>
<proteinExistence type="predicted"/>
<organism evidence="3 4">
    <name type="scientific">Trichophyton equinum (strain ATCC MYA-4606 / CBS 127.97)</name>
    <name type="common">Horse ringworm fungus</name>
    <dbReference type="NCBI Taxonomy" id="559882"/>
    <lineage>
        <taxon>Eukaryota</taxon>
        <taxon>Fungi</taxon>
        <taxon>Dikarya</taxon>
        <taxon>Ascomycota</taxon>
        <taxon>Pezizomycotina</taxon>
        <taxon>Eurotiomycetes</taxon>
        <taxon>Eurotiomycetidae</taxon>
        <taxon>Onygenales</taxon>
        <taxon>Arthrodermataceae</taxon>
        <taxon>Trichophyton</taxon>
    </lineage>
</organism>
<dbReference type="HOGENOM" id="CLU_027006_2_0_1"/>
<dbReference type="EMBL" id="DS995718">
    <property type="protein sequence ID" value="EGE01069.1"/>
    <property type="molecule type" value="Genomic_DNA"/>
</dbReference>
<evidence type="ECO:0000256" key="1">
    <source>
        <dbReference type="SAM" id="MobiDB-lite"/>
    </source>
</evidence>
<dbReference type="Proteomes" id="UP000009169">
    <property type="component" value="Unassembled WGS sequence"/>
</dbReference>
<dbReference type="OrthoDB" id="411251at2759"/>
<dbReference type="VEuPathDB" id="FungiDB:TEQG_00123"/>
<dbReference type="Pfam" id="PF08447">
    <property type="entry name" value="PAS_3"/>
    <property type="match status" value="1"/>
</dbReference>
<dbReference type="eggNOG" id="ENOG502S8B6">
    <property type="taxonomic scope" value="Eukaryota"/>
</dbReference>
<dbReference type="CDD" id="cd00130">
    <property type="entry name" value="PAS"/>
    <property type="match status" value="1"/>
</dbReference>
<gene>
    <name evidence="3" type="ORF">TEQG_00123</name>
</gene>